<dbReference type="AlphaFoldDB" id="A0A938XRW8"/>
<keyword evidence="1" id="KW-0472">Membrane</keyword>
<dbReference type="Pfam" id="PF14175">
    <property type="entry name" value="YaaC"/>
    <property type="match status" value="1"/>
</dbReference>
<evidence type="ECO:0008006" key="4">
    <source>
        <dbReference type="Google" id="ProtNLM"/>
    </source>
</evidence>
<evidence type="ECO:0000313" key="3">
    <source>
        <dbReference type="Proteomes" id="UP000774000"/>
    </source>
</evidence>
<evidence type="ECO:0000256" key="1">
    <source>
        <dbReference type="SAM" id="Phobius"/>
    </source>
</evidence>
<proteinExistence type="predicted"/>
<reference evidence="2" key="1">
    <citation type="submission" date="2021-01" db="EMBL/GenBank/DDBJ databases">
        <title>Genomic Encyclopedia of Type Strains, Phase IV (KMG-IV): sequencing the most valuable type-strain genomes for metagenomic binning, comparative biology and taxonomic classification.</title>
        <authorList>
            <person name="Goeker M."/>
        </authorList>
    </citation>
    <scope>NUCLEOTIDE SEQUENCE</scope>
    <source>
        <strain evidence="2">DSM 23230</strain>
    </source>
</reference>
<sequence>MKNVWSKISLYESKDLVSKFYEEKHDRELSAGKAEEIVSHITQGREYFSSAKQADNVVSPLLFYYGVVAFCRGLILFLDPFARVTSLKPSHGLRVKNWTQKLSDGIEEVPNLNVEITSGTFSKLWEVTENIERSSIYIAPYPNRTKIKQYGGKEDSNNLITIKEILARIPELQNIYENTFDDYSKCYNAIVFCLSEQTDIAVLETSIGLPNKELVRDDFGLPKDIKTRKKEKHNFAGNLENISFRIIHSSNEEFYNRVPFVKNDRKNNIFAVAPLADNLNFSSLLTIYIISYAIGMLVRYYPTHWMSMITSSKGDFSYPLLKEAIAVIEYKFPKLIIEEIERR</sequence>
<protein>
    <recommendedName>
        <fullName evidence="4">YaaC-like protein</fullName>
    </recommendedName>
</protein>
<name>A0A938XRW8_9FIRM</name>
<keyword evidence="3" id="KW-1185">Reference proteome</keyword>
<comment type="caution">
    <text evidence="2">The sequence shown here is derived from an EMBL/GenBank/DDBJ whole genome shotgun (WGS) entry which is preliminary data.</text>
</comment>
<evidence type="ECO:0000313" key="2">
    <source>
        <dbReference type="EMBL" id="MBM7556308.1"/>
    </source>
</evidence>
<dbReference type="InterPro" id="IPR026988">
    <property type="entry name" value="YaaC-like"/>
</dbReference>
<keyword evidence="1" id="KW-0812">Transmembrane</keyword>
<gene>
    <name evidence="2" type="ORF">JOC47_001151</name>
</gene>
<accession>A0A938XRW8</accession>
<dbReference type="Proteomes" id="UP000774000">
    <property type="component" value="Unassembled WGS sequence"/>
</dbReference>
<dbReference type="RefSeq" id="WP_204701093.1">
    <property type="nucleotide sequence ID" value="NZ_JAFBDQ010000005.1"/>
</dbReference>
<dbReference type="EMBL" id="JAFBDQ010000005">
    <property type="protein sequence ID" value="MBM7556308.1"/>
    <property type="molecule type" value="Genomic_DNA"/>
</dbReference>
<feature type="transmembrane region" description="Helical" evidence="1">
    <location>
        <begin position="281"/>
        <end position="301"/>
    </location>
</feature>
<keyword evidence="1" id="KW-1133">Transmembrane helix</keyword>
<organism evidence="2 3">
    <name type="scientific">Halanaerobacter jeridensis</name>
    <dbReference type="NCBI Taxonomy" id="706427"/>
    <lineage>
        <taxon>Bacteria</taxon>
        <taxon>Bacillati</taxon>
        <taxon>Bacillota</taxon>
        <taxon>Clostridia</taxon>
        <taxon>Halanaerobiales</taxon>
        <taxon>Halobacteroidaceae</taxon>
        <taxon>Halanaerobacter</taxon>
    </lineage>
</organism>